<proteinExistence type="predicted"/>
<dbReference type="Proteomes" id="UP000253606">
    <property type="component" value="Chromosome"/>
</dbReference>
<name>A0A2Z5G7G5_9BACT</name>
<evidence type="ECO:0000313" key="2">
    <source>
        <dbReference type="EMBL" id="AXC15192.1"/>
    </source>
</evidence>
<feature type="region of interest" description="Disordered" evidence="1">
    <location>
        <begin position="82"/>
        <end position="103"/>
    </location>
</feature>
<accession>A0A2Z5G7G5</accession>
<dbReference type="KEGG" id="abas:ACPOL_5948"/>
<evidence type="ECO:0000313" key="3">
    <source>
        <dbReference type="Proteomes" id="UP000253606"/>
    </source>
</evidence>
<sequence length="103" mass="11720">MIQMREREEGSALAARNGRGMTCEEFQDQMKDLIGDDIRDHEHLKTCDRCTALLEELEYIVDIAKGLLPSYEPSDKVWQKITGSLHQEEESGAGDFKPQPPKN</sequence>
<organism evidence="2 3">
    <name type="scientific">Acidisarcina polymorpha</name>
    <dbReference type="NCBI Taxonomy" id="2211140"/>
    <lineage>
        <taxon>Bacteria</taxon>
        <taxon>Pseudomonadati</taxon>
        <taxon>Acidobacteriota</taxon>
        <taxon>Terriglobia</taxon>
        <taxon>Terriglobales</taxon>
        <taxon>Acidobacteriaceae</taxon>
        <taxon>Acidisarcina</taxon>
    </lineage>
</organism>
<gene>
    <name evidence="2" type="ORF">ACPOL_5948</name>
</gene>
<keyword evidence="3" id="KW-1185">Reference proteome</keyword>
<reference evidence="2 3" key="1">
    <citation type="journal article" date="2018" name="Front. Microbiol.">
        <title>Hydrolytic Capabilities as a Key to Environmental Success: Chitinolytic and Cellulolytic Acidobacteria From Acidic Sub-arctic Soils and Boreal Peatlands.</title>
        <authorList>
            <person name="Belova S.E."/>
            <person name="Ravin N.V."/>
            <person name="Pankratov T.A."/>
            <person name="Rakitin A.L."/>
            <person name="Ivanova A.A."/>
            <person name="Beletsky A.V."/>
            <person name="Mardanov A.V."/>
            <person name="Sinninghe Damste J.S."/>
            <person name="Dedysh S.N."/>
        </authorList>
    </citation>
    <scope>NUCLEOTIDE SEQUENCE [LARGE SCALE GENOMIC DNA]</scope>
    <source>
        <strain evidence="2 3">SBC82</strain>
    </source>
</reference>
<dbReference type="AlphaFoldDB" id="A0A2Z5G7G5"/>
<evidence type="ECO:0000256" key="1">
    <source>
        <dbReference type="SAM" id="MobiDB-lite"/>
    </source>
</evidence>
<evidence type="ECO:0008006" key="4">
    <source>
        <dbReference type="Google" id="ProtNLM"/>
    </source>
</evidence>
<protein>
    <recommendedName>
        <fullName evidence="4">Zinc-finger domain-containing protein</fullName>
    </recommendedName>
</protein>
<dbReference type="EMBL" id="CP030840">
    <property type="protein sequence ID" value="AXC15192.1"/>
    <property type="molecule type" value="Genomic_DNA"/>
</dbReference>